<dbReference type="Proteomes" id="UP000322667">
    <property type="component" value="Chromosome A13"/>
</dbReference>
<organism evidence="1 2">
    <name type="scientific">Gossypium tomentosum</name>
    <name type="common">Hawaiian cotton</name>
    <name type="synonym">Gossypium sandvicense</name>
    <dbReference type="NCBI Taxonomy" id="34277"/>
    <lineage>
        <taxon>Eukaryota</taxon>
        <taxon>Viridiplantae</taxon>
        <taxon>Streptophyta</taxon>
        <taxon>Embryophyta</taxon>
        <taxon>Tracheophyta</taxon>
        <taxon>Spermatophyta</taxon>
        <taxon>Magnoliopsida</taxon>
        <taxon>eudicotyledons</taxon>
        <taxon>Gunneridae</taxon>
        <taxon>Pentapetalae</taxon>
        <taxon>rosids</taxon>
        <taxon>malvids</taxon>
        <taxon>Malvales</taxon>
        <taxon>Malvaceae</taxon>
        <taxon>Malvoideae</taxon>
        <taxon>Gossypium</taxon>
    </lineage>
</organism>
<evidence type="ECO:0000313" key="2">
    <source>
        <dbReference type="Proteomes" id="UP000322667"/>
    </source>
</evidence>
<proteinExistence type="predicted"/>
<gene>
    <name evidence="1" type="ORF">ES332_A13G245900v1</name>
</gene>
<accession>A0A5D2MS15</accession>
<sequence length="57" mass="6269">MGLLPSCCCGAGERGDLGFAETWLNFWGRLGLFQLLGRCIWAMGHWVSILVVIFGPL</sequence>
<keyword evidence="2" id="KW-1185">Reference proteome</keyword>
<protein>
    <submittedName>
        <fullName evidence="1">Uncharacterized protein</fullName>
    </submittedName>
</protein>
<evidence type="ECO:0000313" key="1">
    <source>
        <dbReference type="EMBL" id="TYH93319.1"/>
    </source>
</evidence>
<reference evidence="1 2" key="1">
    <citation type="submission" date="2019-07" db="EMBL/GenBank/DDBJ databases">
        <title>WGS assembly of Gossypium tomentosum.</title>
        <authorList>
            <person name="Chen Z.J."/>
            <person name="Sreedasyam A."/>
            <person name="Ando A."/>
            <person name="Song Q."/>
            <person name="De L."/>
            <person name="Hulse-Kemp A."/>
            <person name="Ding M."/>
            <person name="Ye W."/>
            <person name="Kirkbride R."/>
            <person name="Jenkins J."/>
            <person name="Plott C."/>
            <person name="Lovell J."/>
            <person name="Lin Y.-M."/>
            <person name="Vaughn R."/>
            <person name="Liu B."/>
            <person name="Li W."/>
            <person name="Simpson S."/>
            <person name="Scheffler B."/>
            <person name="Saski C."/>
            <person name="Grover C."/>
            <person name="Hu G."/>
            <person name="Conover J."/>
            <person name="Carlson J."/>
            <person name="Shu S."/>
            <person name="Boston L."/>
            <person name="Williams M."/>
            <person name="Peterson D."/>
            <person name="Mcgee K."/>
            <person name="Jones D."/>
            <person name="Wendel J."/>
            <person name="Stelly D."/>
            <person name="Grimwood J."/>
            <person name="Schmutz J."/>
        </authorList>
    </citation>
    <scope>NUCLEOTIDE SEQUENCE [LARGE SCALE GENOMIC DNA]</scope>
    <source>
        <strain evidence="1">7179.01</strain>
    </source>
</reference>
<dbReference type="EMBL" id="CM017622">
    <property type="protein sequence ID" value="TYH93319.1"/>
    <property type="molecule type" value="Genomic_DNA"/>
</dbReference>
<dbReference type="AlphaFoldDB" id="A0A5D2MS15"/>
<name>A0A5D2MS15_GOSTO</name>